<dbReference type="Proteomes" id="UP000046393">
    <property type="component" value="Unplaced"/>
</dbReference>
<protein>
    <submittedName>
        <fullName evidence="2">Uncharacterized protein</fullName>
    </submittedName>
</protein>
<proteinExistence type="predicted"/>
<reference evidence="2" key="1">
    <citation type="submission" date="2017-02" db="UniProtKB">
        <authorList>
            <consortium name="WormBaseParasite"/>
        </authorList>
    </citation>
    <scope>IDENTIFICATION</scope>
</reference>
<dbReference type="WBParaSite" id="SMUV_0000442101-mRNA-1">
    <property type="protein sequence ID" value="SMUV_0000442101-mRNA-1"/>
    <property type="gene ID" value="SMUV_0000442101"/>
</dbReference>
<evidence type="ECO:0000313" key="2">
    <source>
        <dbReference type="WBParaSite" id="SMUV_0000442101-mRNA-1"/>
    </source>
</evidence>
<dbReference type="AlphaFoldDB" id="A0A0N5AJ05"/>
<keyword evidence="1" id="KW-1185">Reference proteome</keyword>
<organism evidence="1 2">
    <name type="scientific">Syphacia muris</name>
    <dbReference type="NCBI Taxonomy" id="451379"/>
    <lineage>
        <taxon>Eukaryota</taxon>
        <taxon>Metazoa</taxon>
        <taxon>Ecdysozoa</taxon>
        <taxon>Nematoda</taxon>
        <taxon>Chromadorea</taxon>
        <taxon>Rhabditida</taxon>
        <taxon>Spirurina</taxon>
        <taxon>Oxyuridomorpha</taxon>
        <taxon>Oxyuroidea</taxon>
        <taxon>Oxyuridae</taxon>
        <taxon>Syphacia</taxon>
    </lineage>
</organism>
<name>A0A0N5AJ05_9BILA</name>
<sequence length="181" mass="20878">MSDIFDGIPLLSFHQLLRNIANCKIFVVSLKLIRYEVTTSIDLVARIFFQMLRFLKHLAIKWEFKKSSEPQVPANLTSVSGIIPDKKSDSVASLFWLDDDYSFAGESWLKKEVNHENPENEAKDESCSSPSCFENTLFTSESGDFWLEDTYGLHKRERLVNALLAKDDSEFLKHEKMSLNY</sequence>
<accession>A0A0N5AJ05</accession>
<evidence type="ECO:0000313" key="1">
    <source>
        <dbReference type="Proteomes" id="UP000046393"/>
    </source>
</evidence>